<keyword evidence="2" id="KW-1185">Reference proteome</keyword>
<dbReference type="OrthoDB" id="4423830at2"/>
<gene>
    <name evidence="1" type="ORF">CBE74_04880</name>
</gene>
<dbReference type="PROSITE" id="PS51257">
    <property type="entry name" value="PROKAR_LIPOPROTEIN"/>
    <property type="match status" value="1"/>
</dbReference>
<dbReference type="Proteomes" id="UP000195652">
    <property type="component" value="Chromosome"/>
</dbReference>
<dbReference type="RefSeq" id="WP_087453764.1">
    <property type="nucleotide sequence ID" value="NZ_CP021417.2"/>
</dbReference>
<dbReference type="AlphaFoldDB" id="A0A7Y4P9J4"/>
<dbReference type="GeneID" id="75007595"/>
<proteinExistence type="predicted"/>
<dbReference type="EMBL" id="CP021417">
    <property type="protein sequence ID" value="ARU45934.1"/>
    <property type="molecule type" value="Genomic_DNA"/>
</dbReference>
<reference evidence="1 2" key="1">
    <citation type="journal article" date="2014" name="BMC Vet. Res.">
        <title>First report of Corynebacterium pseudotuberculosis from caseous lymphadenitis lesions in Black Alentejano pig (Sus scrofa domesticus).</title>
        <authorList>
            <person name="Oliveira M."/>
            <person name="Barroco C."/>
            <person name="Mottola C."/>
            <person name="Santos R."/>
            <person name="Lemsaddek A."/>
            <person name="Tavares L."/>
            <person name="Semedo-Lemsaddek T."/>
        </authorList>
    </citation>
    <scope>NUCLEOTIDE SEQUENCE [LARGE SCALE GENOMIC DNA]</scope>
    <source>
        <strain evidence="1 2">PO100/5</strain>
    </source>
</reference>
<evidence type="ECO:0000313" key="2">
    <source>
        <dbReference type="Proteomes" id="UP000195652"/>
    </source>
</evidence>
<organism evidence="1 2">
    <name type="scientific">Corynebacterium silvaticum</name>
    <dbReference type="NCBI Taxonomy" id="2320431"/>
    <lineage>
        <taxon>Bacteria</taxon>
        <taxon>Bacillati</taxon>
        <taxon>Actinomycetota</taxon>
        <taxon>Actinomycetes</taxon>
        <taxon>Mycobacteriales</taxon>
        <taxon>Corynebacteriaceae</taxon>
        <taxon>Corynebacterium</taxon>
    </lineage>
</organism>
<accession>A0A7Y4P9J4</accession>
<dbReference type="KEGG" id="csil:CBE74_04880"/>
<evidence type="ECO:0000313" key="1">
    <source>
        <dbReference type="EMBL" id="ARU45934.1"/>
    </source>
</evidence>
<reference evidence="1 2" key="4">
    <citation type="journal article" date="2020" name="PLoS ONE">
        <title>Taxonomic classification of strain PO100/5 shows a broader geographic distribution and genetic markers of the recently described Corynebacterium silvaticum.</title>
        <authorList>
            <person name="Viana M.V.C."/>
            <person name="Profeta R."/>
            <person name="da Silva A.L."/>
            <person name="Hurtado R."/>
            <person name="Cerqueira J.C."/>
            <person name="Ribeiro B.F.S."/>
            <person name="Almeida M.O."/>
            <person name="Morais-Rodrigues F."/>
            <person name="Soares S.C."/>
            <person name="Oliveira M."/>
            <person name="Tavares L."/>
            <person name="Figueiredo H."/>
            <person name="Wattam A.R."/>
            <person name="Barh D."/>
            <person name="Ghosh P."/>
            <person name="Silva A."/>
            <person name="Azevedo V."/>
        </authorList>
    </citation>
    <scope>NUCLEOTIDE SEQUENCE [LARGE SCALE GENOMIC DNA]</scope>
    <source>
        <strain evidence="1 2">PO100/5</strain>
    </source>
</reference>
<sequence>MSRRAELIGSLLVGVVALTGCSRFEPNADPIPDQHKVIVIAVDPGSWEQVVLGEAYSQALQHAGREAVIRVSATTSQTDPLRLISQGEADLYISCTGKILTLANSHRARELSDDYVKNKGASTTDQWRETVYSEMMASLGNNVNATDPSNTIGCEDETPELPENLVPVYREPVFTRENRNILNLVSGSLSTEKLEKLVEEAEQGMSASAPVEKFLKDAKL</sequence>
<protein>
    <submittedName>
        <fullName evidence="1">Uncharacterized protein</fullName>
    </submittedName>
</protein>
<reference evidence="1 2" key="2">
    <citation type="journal article" date="2020" name="Antonie Van Leeuwenhoek">
        <title>Phylogenomic characterisation of a novel corynebacterial species pathogenic to animals.</title>
        <authorList>
            <person name="Moller J."/>
            <person name="Musella L."/>
            <person name="Melnikov V."/>
            <person name="Geissdorfer W."/>
            <person name="Burkovski A."/>
            <person name="Sangal V."/>
        </authorList>
    </citation>
    <scope>NUCLEOTIDE SEQUENCE [LARGE SCALE GENOMIC DNA]</scope>
    <source>
        <strain evidence="1 2">PO100/5</strain>
    </source>
</reference>
<name>A0A7Y4P9J4_9CORY</name>
<dbReference type="Gene3D" id="3.40.190.10">
    <property type="entry name" value="Periplasmic binding protein-like II"/>
    <property type="match status" value="1"/>
</dbReference>
<reference evidence="1 2" key="3">
    <citation type="journal article" date="2020" name="Int. J. Syst. Evol. Microbiol.">
        <title>Corynebacterium silvaticum sp. nov., a unique group of NTTB corynebacteria in wild boar and roe deer.</title>
        <authorList>
            <person name="Dangel A."/>
            <person name="Berger A."/>
            <person name="Rau J."/>
            <person name="Eisenberg T."/>
            <person name="Kampfer P."/>
            <person name="Margos G."/>
            <person name="Contzen M."/>
            <person name="Busse H.J."/>
            <person name="Konrad R."/>
            <person name="Peters M."/>
            <person name="Sting R."/>
            <person name="Sing A."/>
        </authorList>
    </citation>
    <scope>NUCLEOTIDE SEQUENCE [LARGE SCALE GENOMIC DNA]</scope>
    <source>
        <strain evidence="1 2">PO100/5</strain>
    </source>
</reference>